<dbReference type="SUPFAM" id="SSF159594">
    <property type="entry name" value="XCC0632-like"/>
    <property type="match status" value="1"/>
</dbReference>
<proteinExistence type="predicted"/>
<feature type="domain" description="ABC-type transport auxiliary lipoprotein component" evidence="2">
    <location>
        <begin position="23"/>
        <end position="180"/>
    </location>
</feature>
<dbReference type="RefSeq" id="WP_263719885.1">
    <property type="nucleotide sequence ID" value="NZ_JAOWLA010000001.1"/>
</dbReference>
<dbReference type="Proteomes" id="UP001652503">
    <property type="component" value="Unassembled WGS sequence"/>
</dbReference>
<dbReference type="EMBL" id="JAOWLA010000001">
    <property type="protein sequence ID" value="MCV2863481.1"/>
    <property type="molecule type" value="Genomic_DNA"/>
</dbReference>
<dbReference type="Pfam" id="PF03886">
    <property type="entry name" value="ABC_trans_aux"/>
    <property type="match status" value="1"/>
</dbReference>
<feature type="chain" id="PRO_5046979593" evidence="1">
    <location>
        <begin position="21"/>
        <end position="185"/>
    </location>
</feature>
<comment type="caution">
    <text evidence="3">The sequence shown here is derived from an EMBL/GenBank/DDBJ whole genome shotgun (WGS) entry which is preliminary data.</text>
</comment>
<protein>
    <submittedName>
        <fullName evidence="3">PqiC family protein</fullName>
    </submittedName>
</protein>
<dbReference type="InterPro" id="IPR005586">
    <property type="entry name" value="ABC_trans_aux"/>
</dbReference>
<evidence type="ECO:0000313" key="4">
    <source>
        <dbReference type="Proteomes" id="UP001652503"/>
    </source>
</evidence>
<organism evidence="3 4">
    <name type="scientific">Albidovulum sediminicola</name>
    <dbReference type="NCBI Taxonomy" id="2984331"/>
    <lineage>
        <taxon>Bacteria</taxon>
        <taxon>Pseudomonadati</taxon>
        <taxon>Pseudomonadota</taxon>
        <taxon>Alphaproteobacteria</taxon>
        <taxon>Rhodobacterales</taxon>
        <taxon>Paracoccaceae</taxon>
        <taxon>Albidovulum</taxon>
    </lineage>
</organism>
<keyword evidence="1" id="KW-0732">Signal</keyword>
<reference evidence="3 4" key="1">
    <citation type="submission" date="2022-10" db="EMBL/GenBank/DDBJ databases">
        <title>Defluviimonas sp. nov., isolated from ocean surface water.</title>
        <authorList>
            <person name="He W."/>
            <person name="Wang L."/>
            <person name="Zhang D.-F."/>
        </authorList>
    </citation>
    <scope>NUCLEOTIDE SEQUENCE [LARGE SCALE GENOMIC DNA]</scope>
    <source>
        <strain evidence="3 4">WL0075</strain>
    </source>
</reference>
<dbReference type="PROSITE" id="PS51257">
    <property type="entry name" value="PROKAR_LIPOPROTEIN"/>
    <property type="match status" value="1"/>
</dbReference>
<evidence type="ECO:0000313" key="3">
    <source>
        <dbReference type="EMBL" id="MCV2863481.1"/>
    </source>
</evidence>
<accession>A0ABT2YXA4</accession>
<keyword evidence="4" id="KW-1185">Reference proteome</keyword>
<feature type="signal peptide" evidence="1">
    <location>
        <begin position="1"/>
        <end position="20"/>
    </location>
</feature>
<name>A0ABT2YXA4_9RHOB</name>
<evidence type="ECO:0000256" key="1">
    <source>
        <dbReference type="SAM" id="SignalP"/>
    </source>
</evidence>
<dbReference type="Gene3D" id="3.40.50.10610">
    <property type="entry name" value="ABC-type transport auxiliary lipoprotein component"/>
    <property type="match status" value="1"/>
</dbReference>
<evidence type="ECO:0000259" key="2">
    <source>
        <dbReference type="Pfam" id="PF03886"/>
    </source>
</evidence>
<gene>
    <name evidence="3" type="ORF">OE647_01865</name>
</gene>
<sequence>MSRLALLCLTLALTGCADNAGRFVLDTPAPAARTAVAVSSIEVLDVALPAYAAAVEIARQDDGGAVRNLPDSLWADEPVRGITAALARSLDLATTATVAPEPWPLEEPAQARVAVHVEKMLARADGGFDFEGQFAVSAPLGGVRERIERFAIHLPAGAVDSAGIAAASGTAVARLAEAIARSLAR</sequence>